<evidence type="ECO:0000256" key="7">
    <source>
        <dbReference type="ARBA" id="ARBA00023030"/>
    </source>
</evidence>
<dbReference type="InterPro" id="IPR015615">
    <property type="entry name" value="TGF-beta-rel"/>
</dbReference>
<dbReference type="GO" id="GO:0005125">
    <property type="term" value="F:cytokine activity"/>
    <property type="evidence" value="ECO:0007669"/>
    <property type="project" value="UniProtKB-KW"/>
</dbReference>
<evidence type="ECO:0000256" key="11">
    <source>
        <dbReference type="SAM" id="MobiDB-lite"/>
    </source>
</evidence>
<reference evidence="14" key="2">
    <citation type="submission" date="2022-06" db="EMBL/GenBank/DDBJ databases">
        <authorList>
            <person name="Ma Y."/>
        </authorList>
    </citation>
    <scope>NUCLEOTIDE SEQUENCE</scope>
</reference>
<keyword evidence="7 10" id="KW-0339">Growth factor</keyword>
<dbReference type="CDD" id="cd19394">
    <property type="entry name" value="TGF_beta_GDF10"/>
    <property type="match status" value="1"/>
</dbReference>
<keyword evidence="9" id="KW-0325">Glycoprotein</keyword>
<comment type="similarity">
    <text evidence="2 10">Belongs to the TGF-beta family.</text>
</comment>
<keyword evidence="4" id="KW-0964">Secreted</keyword>
<dbReference type="GO" id="GO:0005615">
    <property type="term" value="C:extracellular space"/>
    <property type="evidence" value="ECO:0007669"/>
    <property type="project" value="UniProtKB-KW"/>
</dbReference>
<feature type="signal peptide" evidence="12">
    <location>
        <begin position="1"/>
        <end position="29"/>
    </location>
</feature>
<organism evidence="14">
    <name type="scientific">Oplegnathus fasciatus</name>
    <name type="common">Barred knifejaw</name>
    <name type="synonym">Scaradon fasciatus</name>
    <dbReference type="NCBI Taxonomy" id="163134"/>
    <lineage>
        <taxon>Eukaryota</taxon>
        <taxon>Metazoa</taxon>
        <taxon>Chordata</taxon>
        <taxon>Craniata</taxon>
        <taxon>Vertebrata</taxon>
        <taxon>Euteleostomi</taxon>
        <taxon>Actinopterygii</taxon>
        <taxon>Neopterygii</taxon>
        <taxon>Teleostei</taxon>
        <taxon>Neoteleostei</taxon>
        <taxon>Acanthomorphata</taxon>
        <taxon>Eupercaria</taxon>
        <taxon>Centrarchiformes</taxon>
        <taxon>Terapontoidei</taxon>
        <taxon>Oplegnathidae</taxon>
        <taxon>Oplegnathus</taxon>
    </lineage>
</organism>
<proteinExistence type="evidence at transcript level"/>
<dbReference type="PANTHER" id="PTHR11848">
    <property type="entry name" value="TGF-BETA FAMILY"/>
    <property type="match status" value="1"/>
</dbReference>
<reference evidence="14" key="1">
    <citation type="journal article" date="2022" name="Front. Genet.">
        <title>Genome-wide identification, characterization and expression analysis of the BMP family associated with beak-like teeth in Oplegnathus.</title>
        <authorList>
            <person name="Ma Y."/>
            <person name="Xiao Y."/>
            <person name="Xiao Z."/>
            <person name="Wu Y."/>
            <person name="Zhao H."/>
            <person name="Gao G."/>
            <person name="Wu L."/>
            <person name="Wang T."/>
            <person name="Zhao N."/>
            <person name="Li J."/>
        </authorList>
    </citation>
    <scope>NUCLEOTIDE SEQUENCE</scope>
</reference>
<feature type="domain" description="TGF-beta family profile" evidence="13">
    <location>
        <begin position="351"/>
        <end position="464"/>
    </location>
</feature>
<dbReference type="PRINTS" id="PR00669">
    <property type="entry name" value="INHIBINA"/>
</dbReference>
<evidence type="ECO:0000256" key="5">
    <source>
        <dbReference type="ARBA" id="ARBA00022685"/>
    </source>
</evidence>
<keyword evidence="8" id="KW-1015">Disulfide bond</keyword>
<evidence type="ECO:0000256" key="10">
    <source>
        <dbReference type="RuleBase" id="RU000354"/>
    </source>
</evidence>
<accession>A0A976SLX1</accession>
<feature type="chain" id="PRO_5037409310" evidence="12">
    <location>
        <begin position="30"/>
        <end position="464"/>
    </location>
</feature>
<gene>
    <name evidence="14" type="primary">BMP3b-1</name>
</gene>
<feature type="region of interest" description="Disordered" evidence="11">
    <location>
        <begin position="319"/>
        <end position="338"/>
    </location>
</feature>
<sequence length="464" mass="52078">MDSFPRTSTMASRLFHTLHLLLILESSCGKLVSEDLGEAVRQGAEVEPAVEQRVFAHESANRDMVSINMFKVYEKYSKEPQSQRDGNTVRSFKAVPRVLHGKDVFQFNLSSIQESELILFASFHFLHKRPRHHQRPWRFRSPRHPSSSLQHPHPPSPLLLFHGSSSNSAFATPLGNITLAPFKKGSWQTRDVTAVVKHASDVKELVVTVEFDMGFGAARAPQRSPHGLEHLSPANLPYILVYADDQAIDEPNSVAMSLQRYGSFPVGEDASPLASASASRIRRELHLQIQTNDIPEVQFNSLKNHELWQNTYFPAKTKAAVKPGRKQGQESSEGLSKPQVLSFDERTMKKARRRQWSEPRVCSRRYLRVDFADIGWSEWVLAPKSFDAFYCAGTCGFPIPKVVRPSNHATIQSIVRAVGIVPGVPEPCCVPEKMSPLSVLFLDPNRNMVLKVYPGMSVDTCACR</sequence>
<evidence type="ECO:0000256" key="12">
    <source>
        <dbReference type="SAM" id="SignalP"/>
    </source>
</evidence>
<evidence type="ECO:0000256" key="9">
    <source>
        <dbReference type="ARBA" id="ARBA00023180"/>
    </source>
</evidence>
<evidence type="ECO:0000259" key="13">
    <source>
        <dbReference type="PROSITE" id="PS51362"/>
    </source>
</evidence>
<name>A0A976SLX1_OPLFA</name>
<protein>
    <submittedName>
        <fullName evidence="14">Bone morphogenetic protein 3b-1</fullName>
    </submittedName>
</protein>
<keyword evidence="6 12" id="KW-0732">Signal</keyword>
<keyword evidence="5" id="KW-0165">Cleavage on pair of basic residues</keyword>
<dbReference type="GO" id="GO:0008083">
    <property type="term" value="F:growth factor activity"/>
    <property type="evidence" value="ECO:0007669"/>
    <property type="project" value="UniProtKB-KW"/>
</dbReference>
<dbReference type="SMART" id="SM00204">
    <property type="entry name" value="TGFB"/>
    <property type="match status" value="1"/>
</dbReference>
<dbReference type="SUPFAM" id="SSF57501">
    <property type="entry name" value="Cystine-knot cytokines"/>
    <property type="match status" value="1"/>
</dbReference>
<evidence type="ECO:0000256" key="8">
    <source>
        <dbReference type="ARBA" id="ARBA00023157"/>
    </source>
</evidence>
<evidence type="ECO:0000256" key="2">
    <source>
        <dbReference type="ARBA" id="ARBA00006656"/>
    </source>
</evidence>
<dbReference type="GO" id="GO:0045669">
    <property type="term" value="P:positive regulation of osteoblast differentiation"/>
    <property type="evidence" value="ECO:0007669"/>
    <property type="project" value="TreeGrafter"/>
</dbReference>
<dbReference type="Gene3D" id="2.10.90.10">
    <property type="entry name" value="Cystine-knot cytokines"/>
    <property type="match status" value="1"/>
</dbReference>
<evidence type="ECO:0000256" key="3">
    <source>
        <dbReference type="ARBA" id="ARBA00022514"/>
    </source>
</evidence>
<dbReference type="FunFam" id="2.10.90.10:FF:000008">
    <property type="entry name" value="Bone morphogenetic protein 3"/>
    <property type="match status" value="1"/>
</dbReference>
<evidence type="ECO:0000256" key="6">
    <source>
        <dbReference type="ARBA" id="ARBA00022729"/>
    </source>
</evidence>
<dbReference type="Pfam" id="PF00019">
    <property type="entry name" value="TGF_beta"/>
    <property type="match status" value="1"/>
</dbReference>
<evidence type="ECO:0000256" key="1">
    <source>
        <dbReference type="ARBA" id="ARBA00004613"/>
    </source>
</evidence>
<dbReference type="PROSITE" id="PS51362">
    <property type="entry name" value="TGF_BETA_2"/>
    <property type="match status" value="1"/>
</dbReference>
<dbReference type="PANTHER" id="PTHR11848:SF265">
    <property type="entry name" value="BMP3B"/>
    <property type="match status" value="1"/>
</dbReference>
<evidence type="ECO:0000256" key="4">
    <source>
        <dbReference type="ARBA" id="ARBA00022525"/>
    </source>
</evidence>
<dbReference type="AlphaFoldDB" id="A0A976SLX1"/>
<comment type="subcellular location">
    <subcellularLocation>
        <location evidence="1">Secreted</location>
    </subcellularLocation>
</comment>
<dbReference type="InterPro" id="IPR017948">
    <property type="entry name" value="TGFb_CS"/>
</dbReference>
<evidence type="ECO:0000313" key="14">
    <source>
        <dbReference type="EMBL" id="UVC66221.1"/>
    </source>
</evidence>
<dbReference type="PROSITE" id="PS00250">
    <property type="entry name" value="TGF_BETA_1"/>
    <property type="match status" value="1"/>
</dbReference>
<dbReference type="InterPro" id="IPR001839">
    <property type="entry name" value="TGF-b_C"/>
</dbReference>
<dbReference type="InterPro" id="IPR029034">
    <property type="entry name" value="Cystine-knot_cytokine"/>
</dbReference>
<keyword evidence="3" id="KW-0202">Cytokine</keyword>
<dbReference type="EMBL" id="ON881246">
    <property type="protein sequence ID" value="UVC66221.1"/>
    <property type="molecule type" value="mRNA"/>
</dbReference>